<comment type="subcellular location">
    <subcellularLocation>
        <location evidence="1 7">Cell membrane</location>
        <topology evidence="1 7">Multi-pass membrane protein</topology>
    </subcellularLocation>
</comment>
<keyword evidence="3 7" id="KW-1003">Cell membrane</keyword>
<evidence type="ECO:0000256" key="4">
    <source>
        <dbReference type="ARBA" id="ARBA00022692"/>
    </source>
</evidence>
<dbReference type="GO" id="GO:0005886">
    <property type="term" value="C:plasma membrane"/>
    <property type="evidence" value="ECO:0007669"/>
    <property type="project" value="UniProtKB-SubCell"/>
</dbReference>
<comment type="caution">
    <text evidence="8">The sequence shown here is derived from an EMBL/GenBank/DDBJ whole genome shotgun (WGS) entry which is preliminary data.</text>
</comment>
<feature type="transmembrane region" description="Helical" evidence="7">
    <location>
        <begin position="72"/>
        <end position="92"/>
    </location>
</feature>
<keyword evidence="6 7" id="KW-0472">Membrane</keyword>
<dbReference type="Proteomes" id="UP000254912">
    <property type="component" value="Unassembled WGS sequence"/>
</dbReference>
<evidence type="ECO:0000256" key="6">
    <source>
        <dbReference type="ARBA" id="ARBA00023136"/>
    </source>
</evidence>
<organism evidence="8 9">
    <name type="scientific">Weissella soli</name>
    <dbReference type="NCBI Taxonomy" id="155866"/>
    <lineage>
        <taxon>Bacteria</taxon>
        <taxon>Bacillati</taxon>
        <taxon>Bacillota</taxon>
        <taxon>Bacilli</taxon>
        <taxon>Lactobacillales</taxon>
        <taxon>Lactobacillaceae</taxon>
        <taxon>Weissella</taxon>
    </lineage>
</organism>
<keyword evidence="4 7" id="KW-0812">Transmembrane</keyword>
<comment type="similarity">
    <text evidence="2 7">Belongs to the DedA family.</text>
</comment>
<reference evidence="8 9" key="1">
    <citation type="submission" date="2018-07" db="EMBL/GenBank/DDBJ databases">
        <title>Genomic Encyclopedia of Type Strains, Phase III (KMG-III): the genomes of soil and plant-associated and newly described type strains.</title>
        <authorList>
            <person name="Whitman W."/>
        </authorList>
    </citation>
    <scope>NUCLEOTIDE SEQUENCE [LARGE SCALE GENOMIC DNA]</scope>
    <source>
        <strain evidence="8 9">CECT 7031</strain>
    </source>
</reference>
<keyword evidence="9" id="KW-1185">Reference proteome</keyword>
<evidence type="ECO:0000256" key="5">
    <source>
        <dbReference type="ARBA" id="ARBA00022989"/>
    </source>
</evidence>
<evidence type="ECO:0000313" key="9">
    <source>
        <dbReference type="Proteomes" id="UP000254912"/>
    </source>
</evidence>
<dbReference type="PANTHER" id="PTHR30353">
    <property type="entry name" value="INNER MEMBRANE PROTEIN DEDA-RELATED"/>
    <property type="match status" value="1"/>
</dbReference>
<evidence type="ECO:0000256" key="7">
    <source>
        <dbReference type="RuleBase" id="RU367016"/>
    </source>
</evidence>
<feature type="transmembrane region" description="Helical" evidence="7">
    <location>
        <begin position="157"/>
        <end position="179"/>
    </location>
</feature>
<dbReference type="GeneID" id="94546384"/>
<gene>
    <name evidence="8" type="ORF">DFP99_1414</name>
</gene>
<sequence length="223" mass="24480">MNAISLVVDLFLHLDKHLAQWVSILGPWSYILLFAVIFIETGAVVLPFLPGDSLLFAAGAISAISGSSLNHWLLMLIFWLAAVGGDSLNFLLGRTVGIKLVRHPLLGRFIKEKHLIEAHAFYEKHGAMAIILSRFLPIIRTLAPFIASISGFNYKRFLALDMIAATLWVIVGVEAGYYFGSIPFIQKHFSLVIIGILVVSVLPAIISAVRSALASKKEAQMKK</sequence>
<dbReference type="InterPro" id="IPR032816">
    <property type="entry name" value="VTT_dom"/>
</dbReference>
<evidence type="ECO:0000313" key="8">
    <source>
        <dbReference type="EMBL" id="RDL05451.1"/>
    </source>
</evidence>
<proteinExistence type="inferred from homology"/>
<dbReference type="AlphaFoldDB" id="A0A288QNM5"/>
<evidence type="ECO:0000256" key="2">
    <source>
        <dbReference type="ARBA" id="ARBA00010792"/>
    </source>
</evidence>
<dbReference type="InterPro" id="IPR032818">
    <property type="entry name" value="DedA-like"/>
</dbReference>
<dbReference type="EMBL" id="QRAS01000003">
    <property type="protein sequence ID" value="RDL05451.1"/>
    <property type="molecule type" value="Genomic_DNA"/>
</dbReference>
<accession>A0A288QNM5</accession>
<evidence type="ECO:0000256" key="1">
    <source>
        <dbReference type="ARBA" id="ARBA00004651"/>
    </source>
</evidence>
<feature type="transmembrane region" description="Helical" evidence="7">
    <location>
        <begin position="18"/>
        <end position="39"/>
    </location>
</feature>
<protein>
    <submittedName>
        <fullName evidence="8">Membrane-associated protein</fullName>
    </submittedName>
</protein>
<dbReference type="RefSeq" id="WP_070230836.1">
    <property type="nucleotide sequence ID" value="NZ_BJYO01000004.1"/>
</dbReference>
<evidence type="ECO:0000256" key="3">
    <source>
        <dbReference type="ARBA" id="ARBA00022475"/>
    </source>
</evidence>
<dbReference type="OrthoDB" id="9813426at2"/>
<keyword evidence="5 7" id="KW-1133">Transmembrane helix</keyword>
<feature type="transmembrane region" description="Helical" evidence="7">
    <location>
        <begin position="46"/>
        <end position="66"/>
    </location>
</feature>
<name>A0A288QNM5_9LACO</name>
<dbReference type="PANTHER" id="PTHR30353:SF0">
    <property type="entry name" value="TRANSMEMBRANE PROTEIN"/>
    <property type="match status" value="1"/>
</dbReference>
<dbReference type="KEGG" id="wso:WSWS_01197"/>
<feature type="transmembrane region" description="Helical" evidence="7">
    <location>
        <begin position="191"/>
        <end position="213"/>
    </location>
</feature>
<dbReference type="Pfam" id="PF09335">
    <property type="entry name" value="VTT_dom"/>
    <property type="match status" value="1"/>
</dbReference>